<dbReference type="Pfam" id="PF23237">
    <property type="entry name" value="HYR_4C"/>
    <property type="match status" value="1"/>
</dbReference>
<protein>
    <recommendedName>
        <fullName evidence="1">HYR-like domain-containing protein</fullName>
    </recommendedName>
</protein>
<dbReference type="InterPro" id="IPR057078">
    <property type="entry name" value="HYR-4C"/>
</dbReference>
<name>A0ABT0QID1_9FLAO</name>
<dbReference type="Gene3D" id="2.60.40.10">
    <property type="entry name" value="Immunoglobulins"/>
    <property type="match status" value="1"/>
</dbReference>
<dbReference type="RefSeq" id="WP_249974071.1">
    <property type="nucleotide sequence ID" value="NZ_JAMFLZ010000042.1"/>
</dbReference>
<feature type="non-terminal residue" evidence="2">
    <location>
        <position position="1"/>
    </location>
</feature>
<accession>A0ABT0QID1</accession>
<evidence type="ECO:0000313" key="3">
    <source>
        <dbReference type="Proteomes" id="UP001165381"/>
    </source>
</evidence>
<reference evidence="2" key="1">
    <citation type="submission" date="2022-05" db="EMBL/GenBank/DDBJ databases">
        <authorList>
            <person name="Park J.-S."/>
        </authorList>
    </citation>
    <scope>NUCLEOTIDE SEQUENCE</scope>
    <source>
        <strain evidence="2">2012CJ34-3</strain>
    </source>
</reference>
<proteinExistence type="predicted"/>
<dbReference type="InterPro" id="IPR013783">
    <property type="entry name" value="Ig-like_fold"/>
</dbReference>
<sequence>TFVETLPEDDTVECDNIPDAITLTATDNCDNELEIVQFSQTRNNTVCASEYELVRTWTITDCAGNSASHTQTITVVDTTPP</sequence>
<evidence type="ECO:0000259" key="1">
    <source>
        <dbReference type="Pfam" id="PF23237"/>
    </source>
</evidence>
<gene>
    <name evidence="2" type="ORF">M3P09_17275</name>
</gene>
<feature type="non-terminal residue" evidence="2">
    <location>
        <position position="81"/>
    </location>
</feature>
<comment type="caution">
    <text evidence="2">The sequence shown here is derived from an EMBL/GenBank/DDBJ whole genome shotgun (WGS) entry which is preliminary data.</text>
</comment>
<dbReference type="EMBL" id="JAMFLZ010000042">
    <property type="protein sequence ID" value="MCL6296756.1"/>
    <property type="molecule type" value="Genomic_DNA"/>
</dbReference>
<dbReference type="Proteomes" id="UP001165381">
    <property type="component" value="Unassembled WGS sequence"/>
</dbReference>
<organism evidence="2 3">
    <name type="scientific">Jejuia spongiicola</name>
    <dbReference type="NCBI Taxonomy" id="2942207"/>
    <lineage>
        <taxon>Bacteria</taxon>
        <taxon>Pseudomonadati</taxon>
        <taxon>Bacteroidota</taxon>
        <taxon>Flavobacteriia</taxon>
        <taxon>Flavobacteriales</taxon>
        <taxon>Flavobacteriaceae</taxon>
        <taxon>Jejuia</taxon>
    </lineage>
</organism>
<keyword evidence="3" id="KW-1185">Reference proteome</keyword>
<feature type="domain" description="HYR-like" evidence="1">
    <location>
        <begin position="6"/>
        <end position="75"/>
    </location>
</feature>
<evidence type="ECO:0000313" key="2">
    <source>
        <dbReference type="EMBL" id="MCL6296756.1"/>
    </source>
</evidence>